<gene>
    <name evidence="1" type="ORF">E2562_036235</name>
</gene>
<organism evidence="1 2">
    <name type="scientific">Oryza meyeriana var. granulata</name>
    <dbReference type="NCBI Taxonomy" id="110450"/>
    <lineage>
        <taxon>Eukaryota</taxon>
        <taxon>Viridiplantae</taxon>
        <taxon>Streptophyta</taxon>
        <taxon>Embryophyta</taxon>
        <taxon>Tracheophyta</taxon>
        <taxon>Spermatophyta</taxon>
        <taxon>Magnoliopsida</taxon>
        <taxon>Liliopsida</taxon>
        <taxon>Poales</taxon>
        <taxon>Poaceae</taxon>
        <taxon>BOP clade</taxon>
        <taxon>Oryzoideae</taxon>
        <taxon>Oryzeae</taxon>
        <taxon>Oryzinae</taxon>
        <taxon>Oryza</taxon>
        <taxon>Oryza meyeriana</taxon>
    </lineage>
</organism>
<evidence type="ECO:0000313" key="2">
    <source>
        <dbReference type="Proteomes" id="UP000479710"/>
    </source>
</evidence>
<dbReference type="Proteomes" id="UP000479710">
    <property type="component" value="Unassembled WGS sequence"/>
</dbReference>
<comment type="caution">
    <text evidence="1">The sequence shown here is derived from an EMBL/GenBank/DDBJ whole genome shotgun (WGS) entry which is preliminary data.</text>
</comment>
<reference evidence="1 2" key="1">
    <citation type="submission" date="2019-11" db="EMBL/GenBank/DDBJ databases">
        <title>Whole genome sequence of Oryza granulata.</title>
        <authorList>
            <person name="Li W."/>
        </authorList>
    </citation>
    <scope>NUCLEOTIDE SEQUENCE [LARGE SCALE GENOMIC DNA]</scope>
    <source>
        <strain evidence="2">cv. Menghai</strain>
        <tissue evidence="1">Leaf</tissue>
    </source>
</reference>
<proteinExistence type="predicted"/>
<dbReference type="AlphaFoldDB" id="A0A6G1ET87"/>
<sequence length="89" mass="9382">MVFCFTPTLAGPAVGPARQVLAYPLRALINVSSTDEPTTDAGQSEELQVVRVAVVCVQSSSAQLYDLTAPIADAVRTTPLAARAMQSEF</sequence>
<protein>
    <submittedName>
        <fullName evidence="1">Uncharacterized protein</fullName>
    </submittedName>
</protein>
<name>A0A6G1ET87_9ORYZ</name>
<keyword evidence="2" id="KW-1185">Reference proteome</keyword>
<evidence type="ECO:0000313" key="1">
    <source>
        <dbReference type="EMBL" id="KAF0927815.1"/>
    </source>
</evidence>
<accession>A0A6G1ET87</accession>
<dbReference type="EMBL" id="SPHZ02000003">
    <property type="protein sequence ID" value="KAF0927815.1"/>
    <property type="molecule type" value="Genomic_DNA"/>
</dbReference>